<accession>A0A2P2J1Z5</accession>
<evidence type="ECO:0000313" key="1">
    <source>
        <dbReference type="EMBL" id="MBW87493.1"/>
    </source>
</evidence>
<name>A0A2P2J1Z5_RHIMU</name>
<protein>
    <submittedName>
        <fullName evidence="1">Uncharacterized protein</fullName>
    </submittedName>
</protein>
<sequence>MRSLRSCVPSQGWLLWYQFQLLIDYQFTQAVVGGKNGNPEKFMHVVGFSGEVGF</sequence>
<organism evidence="1">
    <name type="scientific">Rhizophora mucronata</name>
    <name type="common">Asiatic mangrove</name>
    <dbReference type="NCBI Taxonomy" id="61149"/>
    <lineage>
        <taxon>Eukaryota</taxon>
        <taxon>Viridiplantae</taxon>
        <taxon>Streptophyta</taxon>
        <taxon>Embryophyta</taxon>
        <taxon>Tracheophyta</taxon>
        <taxon>Spermatophyta</taxon>
        <taxon>Magnoliopsida</taxon>
        <taxon>eudicotyledons</taxon>
        <taxon>Gunneridae</taxon>
        <taxon>Pentapetalae</taxon>
        <taxon>rosids</taxon>
        <taxon>fabids</taxon>
        <taxon>Malpighiales</taxon>
        <taxon>Rhizophoraceae</taxon>
        <taxon>Rhizophora</taxon>
    </lineage>
</organism>
<proteinExistence type="predicted"/>
<dbReference type="EMBL" id="GGEC01007010">
    <property type="protein sequence ID" value="MBW87493.1"/>
    <property type="molecule type" value="Transcribed_RNA"/>
</dbReference>
<reference evidence="1" key="1">
    <citation type="submission" date="2018-02" db="EMBL/GenBank/DDBJ databases">
        <title>Rhizophora mucronata_Transcriptome.</title>
        <authorList>
            <person name="Meera S.P."/>
            <person name="Sreeshan A."/>
            <person name="Augustine A."/>
        </authorList>
    </citation>
    <scope>NUCLEOTIDE SEQUENCE</scope>
    <source>
        <tissue evidence="1">Leaf</tissue>
    </source>
</reference>
<dbReference type="AlphaFoldDB" id="A0A2P2J1Z5"/>